<accession>A0A0D2NXS5</accession>
<evidence type="ECO:0000313" key="3">
    <source>
        <dbReference type="Proteomes" id="UP000054270"/>
    </source>
</evidence>
<gene>
    <name evidence="2" type="ORF">HYPSUDRAFT_88078</name>
</gene>
<feature type="transmembrane region" description="Helical" evidence="1">
    <location>
        <begin position="455"/>
        <end position="479"/>
    </location>
</feature>
<dbReference type="AlphaFoldDB" id="A0A0D2NXS5"/>
<evidence type="ECO:0000313" key="2">
    <source>
        <dbReference type="EMBL" id="KJA21276.1"/>
    </source>
</evidence>
<protein>
    <submittedName>
        <fullName evidence="2">Uncharacterized protein</fullName>
    </submittedName>
</protein>
<dbReference type="OMA" id="ETNMIRI"/>
<evidence type="ECO:0000256" key="1">
    <source>
        <dbReference type="SAM" id="Phobius"/>
    </source>
</evidence>
<dbReference type="EMBL" id="KN817559">
    <property type="protein sequence ID" value="KJA21276.1"/>
    <property type="molecule type" value="Genomic_DNA"/>
</dbReference>
<feature type="transmembrane region" description="Helical" evidence="1">
    <location>
        <begin position="69"/>
        <end position="90"/>
    </location>
</feature>
<keyword evidence="1" id="KW-1133">Transmembrane helix</keyword>
<name>A0A0D2NXS5_HYPSF</name>
<organism evidence="2 3">
    <name type="scientific">Hypholoma sublateritium (strain FD-334 SS-4)</name>
    <dbReference type="NCBI Taxonomy" id="945553"/>
    <lineage>
        <taxon>Eukaryota</taxon>
        <taxon>Fungi</taxon>
        <taxon>Dikarya</taxon>
        <taxon>Basidiomycota</taxon>
        <taxon>Agaricomycotina</taxon>
        <taxon>Agaricomycetes</taxon>
        <taxon>Agaricomycetidae</taxon>
        <taxon>Agaricales</taxon>
        <taxon>Agaricineae</taxon>
        <taxon>Strophariaceae</taxon>
        <taxon>Hypholoma</taxon>
    </lineage>
</organism>
<keyword evidence="1" id="KW-0812">Transmembrane</keyword>
<proteinExistence type="predicted"/>
<dbReference type="Proteomes" id="UP000054270">
    <property type="component" value="Unassembled WGS sequence"/>
</dbReference>
<keyword evidence="1" id="KW-0472">Membrane</keyword>
<feature type="transmembrane region" description="Helical" evidence="1">
    <location>
        <begin position="41"/>
        <end position="62"/>
    </location>
</feature>
<feature type="transmembrane region" description="Helical" evidence="1">
    <location>
        <begin position="191"/>
        <end position="213"/>
    </location>
</feature>
<reference evidence="3" key="1">
    <citation type="submission" date="2014-04" db="EMBL/GenBank/DDBJ databases">
        <title>Evolutionary Origins and Diversification of the Mycorrhizal Mutualists.</title>
        <authorList>
            <consortium name="DOE Joint Genome Institute"/>
            <consortium name="Mycorrhizal Genomics Consortium"/>
            <person name="Kohler A."/>
            <person name="Kuo A."/>
            <person name="Nagy L.G."/>
            <person name="Floudas D."/>
            <person name="Copeland A."/>
            <person name="Barry K.W."/>
            <person name="Cichocki N."/>
            <person name="Veneault-Fourrey C."/>
            <person name="LaButti K."/>
            <person name="Lindquist E.A."/>
            <person name="Lipzen A."/>
            <person name="Lundell T."/>
            <person name="Morin E."/>
            <person name="Murat C."/>
            <person name="Riley R."/>
            <person name="Ohm R."/>
            <person name="Sun H."/>
            <person name="Tunlid A."/>
            <person name="Henrissat B."/>
            <person name="Grigoriev I.V."/>
            <person name="Hibbett D.S."/>
            <person name="Martin F."/>
        </authorList>
    </citation>
    <scope>NUCLEOTIDE SEQUENCE [LARGE SCALE GENOMIC DNA]</scope>
    <source>
        <strain evidence="3">FD-334 SS-4</strain>
    </source>
</reference>
<sequence length="570" mass="64081">MSPRALEVLFLSLSPRLYTLRALTLCSLLVIYANFKWMVNIWTTATLLYIALYAVIAAQQIISTFKWKLLYGIIDFIFLVVEVIGTGYFAKRVLLKSWVPETYLFLAVMSWIVVGALSLTICFRIADIIHSKGRSLIEPFDILAHESASTQSKSNSLRKGWVSTFQMLFGRSIWRKNFVGEAMSIRAIRGILAIVVLFAVLLYTFLNVIFAPIQETALSPIKSYRVSGVTPYDLLDGINYPTWHVSYRSQDSTRLTSLISLDVFFSAVNVTAIWPDSIYGANDSLFMSNLPACGKGVMAAPNRIPSFYYQCSSALISTDYVLPDLNINIDFDLLISGLSGMVGPARTQLPLVIGLSDDPVDDLIHTESVTIIPGVNMAVSYIIDVRQVYNNGAMAAFGSFYVMRKFWLPRFVGYYPDPAATFTGINRSSLNIFSQANYGELNFIQEYREHSVFDGLASVGGLWTAFGGIFAIIFGASMLHTYNGSKPLSIFGIAHNFQAEAMRKECLERYPQILKEHRSPEHRGLLSLLRDHLINLDFLDTKTDTYIDLQSWDKEEDTMERSLCTYQMST</sequence>
<keyword evidence="3" id="KW-1185">Reference proteome</keyword>
<feature type="transmembrane region" description="Helical" evidence="1">
    <location>
        <begin position="102"/>
        <end position="126"/>
    </location>
</feature>